<dbReference type="PANTHER" id="PTHR12812:SF0">
    <property type="entry name" value="HEPARAN-SULFATE 6-O-SULFOTRANSFERASE"/>
    <property type="match status" value="1"/>
</dbReference>
<dbReference type="KEGG" id="dvn:HQ394_06195"/>
<evidence type="ECO:0000256" key="1">
    <source>
        <dbReference type="ARBA" id="ARBA00004167"/>
    </source>
</evidence>
<dbReference type="InterPro" id="IPR005331">
    <property type="entry name" value="Sulfotransferase"/>
</dbReference>
<evidence type="ECO:0000256" key="2">
    <source>
        <dbReference type="ARBA" id="ARBA00022679"/>
    </source>
</evidence>
<evidence type="ECO:0000313" key="8">
    <source>
        <dbReference type="Proteomes" id="UP000516369"/>
    </source>
</evidence>
<comment type="subcellular location">
    <subcellularLocation>
        <location evidence="1">Membrane</location>
        <topology evidence="1">Single-pass membrane protein</topology>
    </subcellularLocation>
</comment>
<keyword evidence="6" id="KW-0325">Glycoprotein</keyword>
<dbReference type="GO" id="GO:0017095">
    <property type="term" value="F:heparan sulfate 6-sulfotransferase activity"/>
    <property type="evidence" value="ECO:0007669"/>
    <property type="project" value="TreeGrafter"/>
</dbReference>
<dbReference type="Gene3D" id="3.40.50.300">
    <property type="entry name" value="P-loop containing nucleotide triphosphate hydrolases"/>
    <property type="match status" value="1"/>
</dbReference>
<reference evidence="7 8" key="1">
    <citation type="submission" date="2020-05" db="EMBL/GenBank/DDBJ databases">
        <title>Complete closed genome sequence of Defluviicoccus vanus.</title>
        <authorList>
            <person name="Bessarab I."/>
            <person name="Arumugam K."/>
            <person name="Maszenan A.M."/>
            <person name="Seviour R.J."/>
            <person name="Williams R.B."/>
        </authorList>
    </citation>
    <scope>NUCLEOTIDE SEQUENCE [LARGE SCALE GENOMIC DNA]</scope>
    <source>
        <strain evidence="7 8">Ben 114</strain>
    </source>
</reference>
<evidence type="ECO:0000256" key="6">
    <source>
        <dbReference type="ARBA" id="ARBA00023180"/>
    </source>
</evidence>
<dbReference type="Proteomes" id="UP000516369">
    <property type="component" value="Chromosome"/>
</dbReference>
<evidence type="ECO:0000313" key="7">
    <source>
        <dbReference type="EMBL" id="QNT69015.1"/>
    </source>
</evidence>
<sequence>MADTRATLWWQGRWLMPIRTIGGGERGTYLDSAAEAPAKVKNIPKTAKVFYLHIEKTAGNSVGEYLLSLFPEEEICPAAYAGIWDYEPTKVEQYRLFHGHFYHDFIDAFPGPKIKLTMLREPCSRIVSLYDFWRSFTWEHIRTNLPPINGPALAKSCSFAEFLRIPDVLPRWGVSNVSCRQILGREYQQLEGEPDTALAQCIRRLETFDWVGITEDYQRSMFLLAHVLGAPEPPVETRLNRTYHADADGTEAVAKTVPSAEDLALLQTLNTLDTALHDHARQMLERRYAAVVTDRVTPTPPPRRSKWNWRRFWAG</sequence>
<keyword evidence="2 7" id="KW-0808">Transferase</keyword>
<organism evidence="7 8">
    <name type="scientific">Defluviicoccus vanus</name>
    <dbReference type="NCBI Taxonomy" id="111831"/>
    <lineage>
        <taxon>Bacteria</taxon>
        <taxon>Pseudomonadati</taxon>
        <taxon>Pseudomonadota</taxon>
        <taxon>Alphaproteobacteria</taxon>
        <taxon>Rhodospirillales</taxon>
        <taxon>Rhodospirillaceae</taxon>
        <taxon>Defluviicoccus</taxon>
    </lineage>
</organism>
<dbReference type="EMBL" id="CP053923">
    <property type="protein sequence ID" value="QNT69015.1"/>
    <property type="molecule type" value="Genomic_DNA"/>
</dbReference>
<dbReference type="GO" id="GO:0016020">
    <property type="term" value="C:membrane"/>
    <property type="evidence" value="ECO:0007669"/>
    <property type="project" value="UniProtKB-SubCell"/>
</dbReference>
<dbReference type="SUPFAM" id="SSF52540">
    <property type="entry name" value="P-loop containing nucleoside triphosphate hydrolases"/>
    <property type="match status" value="1"/>
</dbReference>
<evidence type="ECO:0000256" key="4">
    <source>
        <dbReference type="ARBA" id="ARBA00022989"/>
    </source>
</evidence>
<evidence type="ECO:0000256" key="3">
    <source>
        <dbReference type="ARBA" id="ARBA00022692"/>
    </source>
</evidence>
<keyword evidence="5" id="KW-0472">Membrane</keyword>
<gene>
    <name evidence="7" type="ORF">HQ394_06195</name>
</gene>
<keyword evidence="3" id="KW-0812">Transmembrane</keyword>
<dbReference type="Pfam" id="PF03567">
    <property type="entry name" value="Sulfotransfer_2"/>
    <property type="match status" value="1"/>
</dbReference>
<keyword evidence="4" id="KW-1133">Transmembrane helix</keyword>
<dbReference type="PANTHER" id="PTHR12812">
    <property type="entry name" value="HEPARAN SULFATE 6-O-SULFOTRANSFERASE 3"/>
    <property type="match status" value="1"/>
</dbReference>
<protein>
    <submittedName>
        <fullName evidence="7">Sulfotransferase family 2 domain-containing protein</fullName>
    </submittedName>
</protein>
<dbReference type="AlphaFoldDB" id="A0A7H1MZX9"/>
<accession>A0A7H1MZX9</accession>
<dbReference type="InterPro" id="IPR027417">
    <property type="entry name" value="P-loop_NTPase"/>
</dbReference>
<proteinExistence type="predicted"/>
<evidence type="ECO:0000256" key="5">
    <source>
        <dbReference type="ARBA" id="ARBA00023136"/>
    </source>
</evidence>
<name>A0A7H1MZX9_9PROT</name>
<dbReference type="InterPro" id="IPR010635">
    <property type="entry name" value="Heparan_SO4-6-sulfoTrfase"/>
</dbReference>
<keyword evidence="8" id="KW-1185">Reference proteome</keyword>